<evidence type="ECO:0000259" key="1">
    <source>
        <dbReference type="Pfam" id="PF25597"/>
    </source>
</evidence>
<keyword evidence="3" id="KW-1185">Reference proteome</keyword>
<sequence length="123" mass="14591">MCAAIQLINLSPSTILEGDVCDEVWFKKSKSYKHLRIFGCKAFVHISKDERTKFDNKSRQCILLSFGDEKFGYKLYDLVEKKIIRSRDVVFMENQTNKHFDKVEELEDNNEDLIDLHFEDEDY</sequence>
<dbReference type="InterPro" id="IPR057670">
    <property type="entry name" value="SH3_retrovirus"/>
</dbReference>
<accession>A0AAV3RQ14</accession>
<evidence type="ECO:0000313" key="3">
    <source>
        <dbReference type="Proteomes" id="UP001454036"/>
    </source>
</evidence>
<dbReference type="AlphaFoldDB" id="A0AAV3RQ14"/>
<name>A0AAV3RQ14_LITER</name>
<dbReference type="Proteomes" id="UP001454036">
    <property type="component" value="Unassembled WGS sequence"/>
</dbReference>
<gene>
    <name evidence="2" type="ORF">LIER_42247</name>
</gene>
<dbReference type="InterPro" id="IPR039537">
    <property type="entry name" value="Retrotran_Ty1/copia-like"/>
</dbReference>
<protein>
    <recommendedName>
        <fullName evidence="1">Retroviral polymerase SH3-like domain-containing protein</fullName>
    </recommendedName>
</protein>
<feature type="domain" description="Retroviral polymerase SH3-like" evidence="1">
    <location>
        <begin position="40"/>
        <end position="100"/>
    </location>
</feature>
<organism evidence="2 3">
    <name type="scientific">Lithospermum erythrorhizon</name>
    <name type="common">Purple gromwell</name>
    <name type="synonym">Lithospermum officinale var. erythrorhizon</name>
    <dbReference type="NCBI Taxonomy" id="34254"/>
    <lineage>
        <taxon>Eukaryota</taxon>
        <taxon>Viridiplantae</taxon>
        <taxon>Streptophyta</taxon>
        <taxon>Embryophyta</taxon>
        <taxon>Tracheophyta</taxon>
        <taxon>Spermatophyta</taxon>
        <taxon>Magnoliopsida</taxon>
        <taxon>eudicotyledons</taxon>
        <taxon>Gunneridae</taxon>
        <taxon>Pentapetalae</taxon>
        <taxon>asterids</taxon>
        <taxon>lamiids</taxon>
        <taxon>Boraginales</taxon>
        <taxon>Boraginaceae</taxon>
        <taxon>Boraginoideae</taxon>
        <taxon>Lithospermeae</taxon>
        <taxon>Lithospermum</taxon>
    </lineage>
</organism>
<reference evidence="2 3" key="1">
    <citation type="submission" date="2024-01" db="EMBL/GenBank/DDBJ databases">
        <title>The complete chloroplast genome sequence of Lithospermum erythrorhizon: insights into the phylogenetic relationship among Boraginaceae species and the maternal lineages of purple gromwells.</title>
        <authorList>
            <person name="Okada T."/>
            <person name="Watanabe K."/>
        </authorList>
    </citation>
    <scope>NUCLEOTIDE SEQUENCE [LARGE SCALE GENOMIC DNA]</scope>
</reference>
<dbReference type="PANTHER" id="PTHR42648">
    <property type="entry name" value="TRANSPOSASE, PUTATIVE-RELATED"/>
    <property type="match status" value="1"/>
</dbReference>
<evidence type="ECO:0000313" key="2">
    <source>
        <dbReference type="EMBL" id="GAA0180305.1"/>
    </source>
</evidence>
<dbReference type="PANTHER" id="PTHR42648:SF28">
    <property type="entry name" value="TRANSPOSON-ENCODED PROTEIN WITH RIBONUCLEASE H-LIKE AND RETROVIRUS ZINC FINGER-LIKE DOMAINS"/>
    <property type="match status" value="1"/>
</dbReference>
<proteinExistence type="predicted"/>
<dbReference type="EMBL" id="BAABME010028569">
    <property type="protein sequence ID" value="GAA0180305.1"/>
    <property type="molecule type" value="Genomic_DNA"/>
</dbReference>
<comment type="caution">
    <text evidence="2">The sequence shown here is derived from an EMBL/GenBank/DDBJ whole genome shotgun (WGS) entry which is preliminary data.</text>
</comment>
<dbReference type="Pfam" id="PF25597">
    <property type="entry name" value="SH3_retrovirus"/>
    <property type="match status" value="1"/>
</dbReference>